<comment type="similarity">
    <text evidence="8">Belongs to the TonB-dependent receptor family.</text>
</comment>
<evidence type="ECO:0000256" key="1">
    <source>
        <dbReference type="ARBA" id="ARBA00004571"/>
    </source>
</evidence>
<evidence type="ECO:0000259" key="9">
    <source>
        <dbReference type="SMART" id="SM00965"/>
    </source>
</evidence>
<dbReference type="SMART" id="SM00965">
    <property type="entry name" value="STN"/>
    <property type="match status" value="1"/>
</dbReference>
<dbReference type="FunFam" id="2.60.40.1120:FF:000003">
    <property type="entry name" value="Outer membrane protein Omp121"/>
    <property type="match status" value="1"/>
</dbReference>
<evidence type="ECO:0000256" key="6">
    <source>
        <dbReference type="ARBA" id="ARBA00023136"/>
    </source>
</evidence>
<dbReference type="PANTHER" id="PTHR30069:SF29">
    <property type="entry name" value="HEMOGLOBIN AND HEMOGLOBIN-HAPTOGLOBIN-BINDING PROTEIN 1-RELATED"/>
    <property type="match status" value="1"/>
</dbReference>
<dbReference type="InterPro" id="IPR008969">
    <property type="entry name" value="CarboxyPept-like_regulatory"/>
</dbReference>
<gene>
    <name evidence="10" type="primary">fepA_1</name>
    <name evidence="10" type="ORF">ERS852397_01816</name>
</gene>
<dbReference type="Gene3D" id="2.40.170.20">
    <property type="entry name" value="TonB-dependent receptor, beta-barrel domain"/>
    <property type="match status" value="1"/>
</dbReference>
<dbReference type="Pfam" id="PF07660">
    <property type="entry name" value="STN"/>
    <property type="match status" value="1"/>
</dbReference>
<keyword evidence="5" id="KW-0732">Signal</keyword>
<evidence type="ECO:0000256" key="2">
    <source>
        <dbReference type="ARBA" id="ARBA00022448"/>
    </source>
</evidence>
<keyword evidence="4 8" id="KW-0812">Transmembrane</keyword>
<dbReference type="Proteomes" id="UP000095517">
    <property type="component" value="Unassembled WGS sequence"/>
</dbReference>
<dbReference type="RefSeq" id="WP_055278940.1">
    <property type="nucleotide sequence ID" value="NZ_CABIXA010000008.1"/>
</dbReference>
<dbReference type="SUPFAM" id="SSF49464">
    <property type="entry name" value="Carboxypeptidase regulatory domain-like"/>
    <property type="match status" value="1"/>
</dbReference>
<evidence type="ECO:0000256" key="4">
    <source>
        <dbReference type="ARBA" id="ARBA00022692"/>
    </source>
</evidence>
<dbReference type="InterPro" id="IPR036942">
    <property type="entry name" value="Beta-barrel_TonB_sf"/>
</dbReference>
<dbReference type="Pfam" id="PF13715">
    <property type="entry name" value="CarbopepD_reg_2"/>
    <property type="match status" value="1"/>
</dbReference>
<feature type="domain" description="Secretin/TonB short N-terminal" evidence="9">
    <location>
        <begin position="61"/>
        <end position="112"/>
    </location>
</feature>
<proteinExistence type="inferred from homology"/>
<evidence type="ECO:0000256" key="5">
    <source>
        <dbReference type="ARBA" id="ARBA00022729"/>
    </source>
</evidence>
<reference evidence="10 11" key="1">
    <citation type="submission" date="2015-09" db="EMBL/GenBank/DDBJ databases">
        <authorList>
            <consortium name="Pathogen Informatics"/>
        </authorList>
    </citation>
    <scope>NUCLEOTIDE SEQUENCE [LARGE SCALE GENOMIC DNA]</scope>
    <source>
        <strain evidence="10 11">2789STDY5608840</strain>
    </source>
</reference>
<dbReference type="SUPFAM" id="SSF56935">
    <property type="entry name" value="Porins"/>
    <property type="match status" value="1"/>
</dbReference>
<protein>
    <submittedName>
        <fullName evidence="10">Putative outer membrane protein</fullName>
    </submittedName>
</protein>
<dbReference type="Gene3D" id="3.55.50.30">
    <property type="match status" value="1"/>
</dbReference>
<evidence type="ECO:0000256" key="7">
    <source>
        <dbReference type="ARBA" id="ARBA00023237"/>
    </source>
</evidence>
<dbReference type="AlphaFoldDB" id="A0A174EB55"/>
<evidence type="ECO:0000256" key="3">
    <source>
        <dbReference type="ARBA" id="ARBA00022452"/>
    </source>
</evidence>
<dbReference type="InterPro" id="IPR039426">
    <property type="entry name" value="TonB-dep_rcpt-like"/>
</dbReference>
<dbReference type="InterPro" id="IPR012910">
    <property type="entry name" value="Plug_dom"/>
</dbReference>
<dbReference type="InterPro" id="IPR023996">
    <property type="entry name" value="TonB-dep_OMP_SusC/RagA"/>
</dbReference>
<dbReference type="InterPro" id="IPR037066">
    <property type="entry name" value="Plug_dom_sf"/>
</dbReference>
<comment type="subcellular location">
    <subcellularLocation>
        <location evidence="1 8">Cell outer membrane</location>
        <topology evidence="1 8">Multi-pass membrane protein</topology>
    </subcellularLocation>
</comment>
<evidence type="ECO:0000313" key="10">
    <source>
        <dbReference type="EMBL" id="CUO33515.1"/>
    </source>
</evidence>
<accession>A0A174EB55</accession>
<dbReference type="GO" id="GO:0009279">
    <property type="term" value="C:cell outer membrane"/>
    <property type="evidence" value="ECO:0007669"/>
    <property type="project" value="UniProtKB-SubCell"/>
</dbReference>
<evidence type="ECO:0000313" key="11">
    <source>
        <dbReference type="Proteomes" id="UP000095517"/>
    </source>
</evidence>
<name>A0A174EB55_9BACE</name>
<evidence type="ECO:0000256" key="8">
    <source>
        <dbReference type="PROSITE-ProRule" id="PRU01360"/>
    </source>
</evidence>
<dbReference type="NCBIfam" id="TIGR04057">
    <property type="entry name" value="SusC_RagA_signa"/>
    <property type="match status" value="1"/>
</dbReference>
<dbReference type="InterPro" id="IPR011662">
    <property type="entry name" value="Secretin/TonB_short_N"/>
</dbReference>
<dbReference type="Gene3D" id="2.60.40.1120">
    <property type="entry name" value="Carboxypeptidase-like, regulatory domain"/>
    <property type="match status" value="1"/>
</dbReference>
<keyword evidence="7 8" id="KW-0998">Cell outer membrane</keyword>
<dbReference type="Pfam" id="PF07715">
    <property type="entry name" value="Plug"/>
    <property type="match status" value="1"/>
</dbReference>
<keyword evidence="3 8" id="KW-1134">Transmembrane beta strand</keyword>
<dbReference type="STRING" id="338188.ERS852397_01816"/>
<dbReference type="PROSITE" id="PS52016">
    <property type="entry name" value="TONB_DEPENDENT_REC_3"/>
    <property type="match status" value="1"/>
</dbReference>
<dbReference type="PANTHER" id="PTHR30069">
    <property type="entry name" value="TONB-DEPENDENT OUTER MEMBRANE RECEPTOR"/>
    <property type="match status" value="1"/>
</dbReference>
<dbReference type="NCBIfam" id="TIGR04056">
    <property type="entry name" value="OMP_RagA_SusC"/>
    <property type="match status" value="1"/>
</dbReference>
<dbReference type="GO" id="GO:0015344">
    <property type="term" value="F:siderophore uptake transmembrane transporter activity"/>
    <property type="evidence" value="ECO:0007669"/>
    <property type="project" value="TreeGrafter"/>
</dbReference>
<keyword evidence="2 8" id="KW-0813">Transport</keyword>
<sequence>MLQMYKEIAGRVLQKQVFLTFLVLLMMQTSAFGQKDSKITIQQKNMTVIEALKSVERQTKMSINYSDSQLKSKKLTNLNLKNALITTALDTILKGTGFTYQIRDNYVIVTEQKSVAPSVVKNIRGKVVDENGESLIGVNISVEGSSMGTITDMNGNFMIKASDKSKLKISYIGYATQMIAVSNKDFYQVVLKQDAEVLDEVVVTALGIKRAEKALSYNVQQVKGDELTTVKDANFISSLNGKVAGVTINSSNSTGGASRVVMRGVKSITSSNLALYVIDGVPMYNMMNGGNSQSVFADQPGTDGAADINPEDIESISMLTGPSAAALYGNAAAAGVVLITTKKGSVDKTSVTVSNNTTFSKVAMMPEMQSKYGNVAGNVDSWGPIVNSDYDPRDFFRTGSNVINSVALSTGNQKNQSYLSASTTNTTNILPNSGYNRYNFTVRNTTSFLKDKMTLDAGASYILQNDKNMVSQGYYYNPLPGLYRFPRSENFEDVRMFERYNEGLGIMEQYWPYGEISSGLANPYWVQNRQIRENKKTRYMVNASLKYQIFDWLDVTGRVKIDNYENRKTYKAYASTGSLSAGDRGTYHDTWAQSKTTYADAIATVNKNFSDWSVNVNLGVSLNDSRYESIGYEGGLKIYNFFAVHNLDFDKAWKPKQEGWHDQTRAIFANAELGWKSMLYLTVTGRNDWDSRLAFSDYKSFFYPSVGLSAILTSMFDTPEWLSFLKVRGSYTEVGNSYDRFMTTVTYPYDEASHNWNTTSVYPNTKLKPERTKSWEVGVDARFLNDISFNLTYYRSNTYNQTFHATLSASSGYSSIPIQSGNIMNEGIEMSLGYDKKWGDFSFNTNYTLTWNRNEIKQLADGAYNYATGEPIVMPELDVLHYGQLDARLLLRVGGSMGDVYGQKVLKRDLNGYILNEEGVGLALENKETHLGSILPKMNMGWNLGFGYKGINLGMTFTGRFGGIVLSETQSVLNAAGVSKISADVRDAGGVPINQAKIDARNYFQTIQTASVYYTYSATNVRLGELSLSYTLPKKWFANKLGMTVGLVGKNLWMIYCKAPFDPELTTSAASNFYQGFDAYMLPSTRNFGFNVKFQF</sequence>
<dbReference type="EMBL" id="CYZH01000008">
    <property type="protein sequence ID" value="CUO33515.1"/>
    <property type="molecule type" value="Genomic_DNA"/>
</dbReference>
<keyword evidence="6 8" id="KW-0472">Membrane</keyword>
<dbReference type="InterPro" id="IPR023997">
    <property type="entry name" value="TonB-dep_OMP_SusC/RagA_CS"/>
</dbReference>
<organism evidence="10 11">
    <name type="scientific">Bacteroides finegoldii</name>
    <dbReference type="NCBI Taxonomy" id="338188"/>
    <lineage>
        <taxon>Bacteria</taxon>
        <taxon>Pseudomonadati</taxon>
        <taxon>Bacteroidota</taxon>
        <taxon>Bacteroidia</taxon>
        <taxon>Bacteroidales</taxon>
        <taxon>Bacteroidaceae</taxon>
        <taxon>Bacteroides</taxon>
    </lineage>
</organism>
<dbReference type="GO" id="GO:0044718">
    <property type="term" value="P:siderophore transmembrane transport"/>
    <property type="evidence" value="ECO:0007669"/>
    <property type="project" value="TreeGrafter"/>
</dbReference>
<dbReference type="Gene3D" id="2.170.130.10">
    <property type="entry name" value="TonB-dependent receptor, plug domain"/>
    <property type="match status" value="1"/>
</dbReference>